<proteinExistence type="predicted"/>
<protein>
    <submittedName>
        <fullName evidence="1">Uncharacterized protein</fullName>
    </submittedName>
</protein>
<organism evidence="2">
    <name type="scientific">Arthroderma gypseum (strain ATCC MYA-4604 / CBS 118893)</name>
    <name type="common">Microsporum gypseum</name>
    <dbReference type="NCBI Taxonomy" id="535722"/>
    <lineage>
        <taxon>Eukaryota</taxon>
        <taxon>Fungi</taxon>
        <taxon>Dikarya</taxon>
        <taxon>Ascomycota</taxon>
        <taxon>Pezizomycotina</taxon>
        <taxon>Eurotiomycetes</taxon>
        <taxon>Eurotiomycetidae</taxon>
        <taxon>Onygenales</taxon>
        <taxon>Arthrodermataceae</taxon>
        <taxon>Nannizzia</taxon>
    </lineage>
</organism>
<keyword evidence="2" id="KW-1185">Reference proteome</keyword>
<dbReference type="HOGENOM" id="CLU_2108467_0_0_1"/>
<evidence type="ECO:0000313" key="1">
    <source>
        <dbReference type="EMBL" id="EFR04985.1"/>
    </source>
</evidence>
<evidence type="ECO:0000313" key="2">
    <source>
        <dbReference type="Proteomes" id="UP000002669"/>
    </source>
</evidence>
<dbReference type="EMBL" id="DS989829">
    <property type="protein sequence ID" value="EFR04985.1"/>
    <property type="molecule type" value="Genomic_DNA"/>
</dbReference>
<dbReference type="GeneID" id="10025052"/>
<sequence length="115" mass="12905">MVYWAPDETNAGDIKLEMSWSCFRALSFCGVVLQPQKGKKATSTSTFNDAKRRTNNISTVSSDRCMLERPLIGLLKTFRAEERWPGALVDAEKVAMQPGQRLRPGVRGKQERSTV</sequence>
<dbReference type="InParanoid" id="E4V4R1"/>
<reference evidence="2" key="1">
    <citation type="journal article" date="2012" name="MBio">
        <title>Comparative genome analysis of Trichophyton rubrum and related dermatophytes reveals candidate genes involved in infection.</title>
        <authorList>
            <person name="Martinez D.A."/>
            <person name="Oliver B.G."/>
            <person name="Graeser Y."/>
            <person name="Goldberg J.M."/>
            <person name="Li W."/>
            <person name="Martinez-Rossi N.M."/>
            <person name="Monod M."/>
            <person name="Shelest E."/>
            <person name="Barton R.C."/>
            <person name="Birch E."/>
            <person name="Brakhage A.A."/>
            <person name="Chen Z."/>
            <person name="Gurr S.J."/>
            <person name="Heiman D."/>
            <person name="Heitman J."/>
            <person name="Kosti I."/>
            <person name="Rossi A."/>
            <person name="Saif S."/>
            <person name="Samalova M."/>
            <person name="Saunders C.W."/>
            <person name="Shea T."/>
            <person name="Summerbell R.C."/>
            <person name="Xu J."/>
            <person name="Young S."/>
            <person name="Zeng Q."/>
            <person name="Birren B.W."/>
            <person name="Cuomo C.A."/>
            <person name="White T.C."/>
        </authorList>
    </citation>
    <scope>NUCLEOTIDE SEQUENCE [LARGE SCALE GENOMIC DNA]</scope>
    <source>
        <strain evidence="2">ATCC MYA-4604 / CBS 118893</strain>
    </source>
</reference>
<gene>
    <name evidence="1" type="ORF">MGYG_07988</name>
</gene>
<name>E4V4R1_ARTGP</name>
<dbReference type="AlphaFoldDB" id="E4V4R1"/>
<dbReference type="RefSeq" id="XP_003169820.1">
    <property type="nucleotide sequence ID" value="XM_003169772.1"/>
</dbReference>
<dbReference type="VEuPathDB" id="FungiDB:MGYG_07988"/>
<dbReference type="Proteomes" id="UP000002669">
    <property type="component" value="Unassembled WGS sequence"/>
</dbReference>
<accession>E4V4R1</accession>